<protein>
    <submittedName>
        <fullName evidence="2">AAA family ATPase</fullName>
    </submittedName>
</protein>
<dbReference type="CDD" id="cd00267">
    <property type="entry name" value="ABC_ATPase"/>
    <property type="match status" value="1"/>
</dbReference>
<evidence type="ECO:0000259" key="1">
    <source>
        <dbReference type="SMART" id="SM00382"/>
    </source>
</evidence>
<accession>A0A974XZM6</accession>
<dbReference type="KEGG" id="lsf:I8J32_001920"/>
<gene>
    <name evidence="2" type="ORF">I8J32_001920</name>
</gene>
<dbReference type="InterPro" id="IPR003959">
    <property type="entry name" value="ATPase_AAA_core"/>
</dbReference>
<organism evidence="2 3">
    <name type="scientific">Agrilutibacter solisilvae</name>
    <dbReference type="NCBI Taxonomy" id="2763317"/>
    <lineage>
        <taxon>Bacteria</taxon>
        <taxon>Pseudomonadati</taxon>
        <taxon>Pseudomonadota</taxon>
        <taxon>Gammaproteobacteria</taxon>
        <taxon>Lysobacterales</taxon>
        <taxon>Lysobacteraceae</taxon>
        <taxon>Agrilutibacter</taxon>
    </lineage>
</organism>
<feature type="domain" description="AAA+ ATPase" evidence="1">
    <location>
        <begin position="18"/>
        <end position="309"/>
    </location>
</feature>
<dbReference type="RefSeq" id="WP_200615531.1">
    <property type="nucleotide sequence ID" value="NZ_CP071518.1"/>
</dbReference>
<dbReference type="GO" id="GO:0016887">
    <property type="term" value="F:ATP hydrolysis activity"/>
    <property type="evidence" value="ECO:0007669"/>
    <property type="project" value="InterPro"/>
</dbReference>
<name>A0A974XZM6_9GAMM</name>
<dbReference type="GO" id="GO:0005524">
    <property type="term" value="F:ATP binding"/>
    <property type="evidence" value="ECO:0007669"/>
    <property type="project" value="InterPro"/>
</dbReference>
<reference evidence="2 3" key="1">
    <citation type="submission" date="2021-03" db="EMBL/GenBank/DDBJ databases">
        <title>Lysobacter sp. nov. isolated from soil of gangwondo yeongwol, south Korea.</title>
        <authorList>
            <person name="Kim K.R."/>
            <person name="Kim K.H."/>
            <person name="Jeon C.O."/>
        </authorList>
    </citation>
    <scope>NUCLEOTIDE SEQUENCE [LARGE SCALE GENOMIC DNA]</scope>
    <source>
        <strain evidence="2 3">R19</strain>
    </source>
</reference>
<proteinExistence type="predicted"/>
<dbReference type="Pfam" id="PF20469">
    <property type="entry name" value="OLD-like_TOPRIM"/>
    <property type="match status" value="1"/>
</dbReference>
<sequence length="571" mass="62470">MPYRIDSVTPGNNASIELGQITVLVGPNNCGKSQTLKDIRQYTSTGRREGLVVLESLRVTLPSEAELKAEVQIRPHQAADHIQIIGVKDDLQSHTNFGPNKHWFSHVYPPEPDAASQELQILRSLGTCLIGYLGAEARFKLTESSPAFNPRSETPSNALQSLYASDLSVMTEFRRAFRDAFEMDIGLDWAAMTRFYLRVANDFGQLPDSRIELDLLMANAEELQSQGDGFRSFAGIAMALLTYPSRVILLDEPEAFLHPAQARVLGRWVATQAARRPGQVVVATHSADFLAGMVSAGVDATILRLNRINGVTKFHRIPKAATTGLIESPLLSSQPVLDSLFHRGVVICEGDPDRAVYQTVAHRFNDNYRGEDFLFIHSNGKDAARFPAKLLRDSGTPVCVVADFDVISSESTLDGIVEGLTGKGLDERTKQLRTVVADAVEAGSQGQLLEGLVANVKAWLERNDVDLRGARRSLVACARGGSNKWDQAKKSGFSALPTQDQGSAQELIGRLSATGLFVVPCGELESWLENGASKGSRWNQRALQALHDNECPVPLKAFVEQILSFLAPRRT</sequence>
<dbReference type="AlphaFoldDB" id="A0A974XZM6"/>
<dbReference type="InterPro" id="IPR003593">
    <property type="entry name" value="AAA+_ATPase"/>
</dbReference>
<dbReference type="InterPro" id="IPR027417">
    <property type="entry name" value="P-loop_NTPase"/>
</dbReference>
<dbReference type="SUPFAM" id="SSF52540">
    <property type="entry name" value="P-loop containing nucleoside triphosphate hydrolases"/>
    <property type="match status" value="1"/>
</dbReference>
<keyword evidence="3" id="KW-1185">Reference proteome</keyword>
<dbReference type="Pfam" id="PF13304">
    <property type="entry name" value="AAA_21"/>
    <property type="match status" value="1"/>
</dbReference>
<dbReference type="PANTHER" id="PTHR43581">
    <property type="entry name" value="ATP/GTP PHOSPHATASE"/>
    <property type="match status" value="1"/>
</dbReference>
<evidence type="ECO:0000313" key="2">
    <source>
        <dbReference type="EMBL" id="QSX78722.1"/>
    </source>
</evidence>
<dbReference type="PANTHER" id="PTHR43581:SF2">
    <property type="entry name" value="EXCINUCLEASE ATPASE SUBUNIT"/>
    <property type="match status" value="1"/>
</dbReference>
<dbReference type="EMBL" id="CP071518">
    <property type="protein sequence ID" value="QSX78722.1"/>
    <property type="molecule type" value="Genomic_DNA"/>
</dbReference>
<dbReference type="Proteomes" id="UP000639274">
    <property type="component" value="Chromosome"/>
</dbReference>
<dbReference type="SMART" id="SM00382">
    <property type="entry name" value="AAA"/>
    <property type="match status" value="1"/>
</dbReference>
<evidence type="ECO:0000313" key="3">
    <source>
        <dbReference type="Proteomes" id="UP000639274"/>
    </source>
</evidence>
<dbReference type="InterPro" id="IPR051396">
    <property type="entry name" value="Bact_Antivir_Def_Nuclease"/>
</dbReference>
<dbReference type="InterPro" id="IPR034139">
    <property type="entry name" value="TOPRIM_OLD"/>
</dbReference>
<dbReference type="Gene3D" id="3.40.50.300">
    <property type="entry name" value="P-loop containing nucleotide triphosphate hydrolases"/>
    <property type="match status" value="1"/>
</dbReference>